<dbReference type="InterPro" id="IPR036264">
    <property type="entry name" value="Bact_exopeptidase_dim_dom"/>
</dbReference>
<evidence type="ECO:0000313" key="5">
    <source>
        <dbReference type="Proteomes" id="UP000610966"/>
    </source>
</evidence>
<sequence>MPGVSVTETSRLSLEVLQPALELYLDLHVHPELSGQERHTAERLSRWLGRYGASVTRGVGGGHGVVGVLHNGPGPTVMLRAELDALPVQERTGLPYASTVPGVMHACGHDLHLAAAAGAFADLAGREDAWSGTVMLVGQPAEETLQGAQAMIEDGLYERFGTPDLVLAQHSAPSPAGTVAHPGPGPLMSGSVALDVIIRGRGGHGGTPHLSVDPVVTAASVVMRLQSIVSRETAPSEQVVLTVGSLRAGERGNVIPDRAELSLTVRAFSEAALERVTTAVERIVRAECAASNCPEDPEITITSRSPVLLPTPSAMAAVRRVHEHLFGPQRIGSTPPTTATEDFGWFGAGGIPTAYWFLGVTSAQQRRIALDLGEPIPVNHSPQFAPDLRTALPTGITAMSGAALDTLAARSTG</sequence>
<dbReference type="Pfam" id="PF07687">
    <property type="entry name" value="M20_dimer"/>
    <property type="match status" value="1"/>
</dbReference>
<dbReference type="GO" id="GO:0046872">
    <property type="term" value="F:metal ion binding"/>
    <property type="evidence" value="ECO:0007669"/>
    <property type="project" value="UniProtKB-KW"/>
</dbReference>
<feature type="binding site" evidence="2">
    <location>
        <position position="380"/>
    </location>
    <ligand>
        <name>Mn(2+)</name>
        <dbReference type="ChEBI" id="CHEBI:29035"/>
        <label>2</label>
    </ligand>
</feature>
<keyword evidence="2" id="KW-0464">Manganese</keyword>
<evidence type="ECO:0000256" key="1">
    <source>
        <dbReference type="ARBA" id="ARBA00022801"/>
    </source>
</evidence>
<dbReference type="SUPFAM" id="SSF53187">
    <property type="entry name" value="Zn-dependent exopeptidases"/>
    <property type="match status" value="1"/>
</dbReference>
<dbReference type="FunFam" id="3.30.70.360:FF:000001">
    <property type="entry name" value="N-acetyldiaminopimelate deacetylase"/>
    <property type="match status" value="1"/>
</dbReference>
<dbReference type="SUPFAM" id="SSF55031">
    <property type="entry name" value="Bacterial exopeptidase dimerisation domain"/>
    <property type="match status" value="1"/>
</dbReference>
<feature type="binding site" evidence="2">
    <location>
        <position position="109"/>
    </location>
    <ligand>
        <name>Mn(2+)</name>
        <dbReference type="ChEBI" id="CHEBI:29035"/>
        <label>2</label>
    </ligand>
</feature>
<evidence type="ECO:0000313" key="4">
    <source>
        <dbReference type="EMBL" id="GIH71778.1"/>
    </source>
</evidence>
<dbReference type="Proteomes" id="UP000610966">
    <property type="component" value="Unassembled WGS sequence"/>
</dbReference>
<accession>A0A8J3W155</accession>
<dbReference type="AlphaFoldDB" id="A0A8J3W155"/>
<dbReference type="GO" id="GO:0019877">
    <property type="term" value="P:diaminopimelate biosynthetic process"/>
    <property type="evidence" value="ECO:0007669"/>
    <property type="project" value="UniProtKB-ARBA"/>
</dbReference>
<feature type="binding site" evidence="2">
    <location>
        <position position="170"/>
    </location>
    <ligand>
        <name>Mn(2+)</name>
        <dbReference type="ChEBI" id="CHEBI:29035"/>
        <label>2</label>
    </ligand>
</feature>
<comment type="cofactor">
    <cofactor evidence="2">
        <name>Mn(2+)</name>
        <dbReference type="ChEBI" id="CHEBI:29035"/>
    </cofactor>
    <text evidence="2">The Mn(2+) ion enhances activity.</text>
</comment>
<evidence type="ECO:0000256" key="2">
    <source>
        <dbReference type="PIRSR" id="PIRSR005962-1"/>
    </source>
</evidence>
<dbReference type="GO" id="GO:0050118">
    <property type="term" value="F:N-acetyldiaminopimelate deacetylase activity"/>
    <property type="evidence" value="ECO:0007669"/>
    <property type="project" value="UniProtKB-ARBA"/>
</dbReference>
<dbReference type="PANTHER" id="PTHR11014:SF63">
    <property type="entry name" value="METALLOPEPTIDASE, PUTATIVE (AFU_ORTHOLOGUE AFUA_6G09600)-RELATED"/>
    <property type="match status" value="1"/>
</dbReference>
<dbReference type="Gene3D" id="3.30.70.360">
    <property type="match status" value="1"/>
</dbReference>
<organism evidence="4 5">
    <name type="scientific">Sphaerimonospora thailandensis</name>
    <dbReference type="NCBI Taxonomy" id="795644"/>
    <lineage>
        <taxon>Bacteria</taxon>
        <taxon>Bacillati</taxon>
        <taxon>Actinomycetota</taxon>
        <taxon>Actinomycetes</taxon>
        <taxon>Streptosporangiales</taxon>
        <taxon>Streptosporangiaceae</taxon>
        <taxon>Sphaerimonospora</taxon>
    </lineage>
</organism>
<name>A0A8J3W155_9ACTN</name>
<dbReference type="InterPro" id="IPR002933">
    <property type="entry name" value="Peptidase_M20"/>
</dbReference>
<feature type="binding site" evidence="2">
    <location>
        <position position="143"/>
    </location>
    <ligand>
        <name>Mn(2+)</name>
        <dbReference type="ChEBI" id="CHEBI:29035"/>
        <label>2</label>
    </ligand>
</feature>
<feature type="domain" description="Peptidase M20 dimerisation" evidence="3">
    <location>
        <begin position="190"/>
        <end position="289"/>
    </location>
</feature>
<dbReference type="InterPro" id="IPR017439">
    <property type="entry name" value="Amidohydrolase"/>
</dbReference>
<dbReference type="PIRSF" id="PIRSF005962">
    <property type="entry name" value="Pept_M20D_amidohydro"/>
    <property type="match status" value="1"/>
</dbReference>
<keyword evidence="2" id="KW-0479">Metal-binding</keyword>
<dbReference type="NCBIfam" id="TIGR01891">
    <property type="entry name" value="amidohydrolases"/>
    <property type="match status" value="1"/>
</dbReference>
<dbReference type="PANTHER" id="PTHR11014">
    <property type="entry name" value="PEPTIDASE M20 FAMILY MEMBER"/>
    <property type="match status" value="1"/>
</dbReference>
<evidence type="ECO:0000259" key="3">
    <source>
        <dbReference type="Pfam" id="PF07687"/>
    </source>
</evidence>
<dbReference type="Gene3D" id="3.40.630.10">
    <property type="entry name" value="Zn peptidases"/>
    <property type="match status" value="1"/>
</dbReference>
<protein>
    <submittedName>
        <fullName evidence="4">Putative amidohydrolase</fullName>
    </submittedName>
</protein>
<keyword evidence="5" id="KW-1185">Reference proteome</keyword>
<keyword evidence="1" id="KW-0378">Hydrolase</keyword>
<dbReference type="Pfam" id="PF01546">
    <property type="entry name" value="Peptidase_M20"/>
    <property type="match status" value="1"/>
</dbReference>
<proteinExistence type="predicted"/>
<dbReference type="EMBL" id="BOOG01000040">
    <property type="protein sequence ID" value="GIH71778.1"/>
    <property type="molecule type" value="Genomic_DNA"/>
</dbReference>
<reference evidence="4" key="1">
    <citation type="submission" date="2021-01" db="EMBL/GenBank/DDBJ databases">
        <title>Whole genome shotgun sequence of Sphaerimonospora thailandensis NBRC 107569.</title>
        <authorList>
            <person name="Komaki H."/>
            <person name="Tamura T."/>
        </authorList>
    </citation>
    <scope>NUCLEOTIDE SEQUENCE</scope>
    <source>
        <strain evidence="4">NBRC 107569</strain>
    </source>
</reference>
<dbReference type="InterPro" id="IPR011650">
    <property type="entry name" value="Peptidase_M20_dimer"/>
</dbReference>
<feature type="binding site" evidence="2">
    <location>
        <position position="107"/>
    </location>
    <ligand>
        <name>Mn(2+)</name>
        <dbReference type="ChEBI" id="CHEBI:29035"/>
        <label>2</label>
    </ligand>
</feature>
<comment type="caution">
    <text evidence="4">The sequence shown here is derived from an EMBL/GenBank/DDBJ whole genome shotgun (WGS) entry which is preliminary data.</text>
</comment>
<gene>
    <name evidence="4" type="ORF">Mth01_40310</name>
</gene>